<keyword evidence="12" id="KW-1185">Reference proteome</keyword>
<dbReference type="PANTHER" id="PTHR21137">
    <property type="entry name" value="ODORANT RECEPTOR"/>
    <property type="match status" value="1"/>
</dbReference>
<dbReference type="EMBL" id="JALNTZ010000001">
    <property type="protein sequence ID" value="KAJ3666942.1"/>
    <property type="molecule type" value="Genomic_DNA"/>
</dbReference>
<comment type="caution">
    <text evidence="11">The sequence shown here is derived from an EMBL/GenBank/DDBJ whole genome shotgun (WGS) entry which is preliminary data.</text>
</comment>
<reference evidence="11" key="1">
    <citation type="journal article" date="2023" name="G3 (Bethesda)">
        <title>Whole genome assemblies of Zophobas morio and Tenebrio molitor.</title>
        <authorList>
            <person name="Kaur S."/>
            <person name="Stinson S.A."/>
            <person name="diCenzo G.C."/>
        </authorList>
    </citation>
    <scope>NUCLEOTIDE SEQUENCE</scope>
    <source>
        <strain evidence="11">QUZm001</strain>
    </source>
</reference>
<keyword evidence="7 10" id="KW-0472">Membrane</keyword>
<dbReference type="GO" id="GO:0004984">
    <property type="term" value="F:olfactory receptor activity"/>
    <property type="evidence" value="ECO:0007669"/>
    <property type="project" value="InterPro"/>
</dbReference>
<evidence type="ECO:0000256" key="6">
    <source>
        <dbReference type="ARBA" id="ARBA00022989"/>
    </source>
</evidence>
<feature type="transmembrane region" description="Helical" evidence="10">
    <location>
        <begin position="164"/>
        <end position="187"/>
    </location>
</feature>
<sequence length="378" mass="43772">MENPTKQSFAIIIKILKIVRWYPTENKSKLYLVQAYSLYFLILVVGNVLVAVQMLVKKGYDDIMQIIYISETMCYSFKVLPFLGGNERIKKCIGYFDGDEFQPQDETEKKILDKSVFICQMMSKFYIVGISCSEVFYAIPALLSDGPELPLPIWLPFPLTSRSTIYYIIYFYLYIGVVYSSFATCLLDPLIGGLVFQAVTHLRILKHRIQNPRNLIEDRSVKTLLQTDIYQKVAACVVRHNAILKFVKEYEECFSWTIFNQFLGTATVICFLCVAIVTVPLASVDSIKYICFFFMVNWQILFYCYFGNALYEESDTLVTAIYLSQWYEYPVEAQKLLVTLMERSQQPIILRAEKLLDLTLNTFTAMLKKSYSFVAVLK</sequence>
<evidence type="ECO:0000256" key="4">
    <source>
        <dbReference type="ARBA" id="ARBA00022692"/>
    </source>
</evidence>
<comment type="caution">
    <text evidence="10">Lacks conserved residue(s) required for the propagation of feature annotation.</text>
</comment>
<keyword evidence="9 10" id="KW-0807">Transducer</keyword>
<dbReference type="Proteomes" id="UP001168821">
    <property type="component" value="Unassembled WGS sequence"/>
</dbReference>
<dbReference type="InterPro" id="IPR004117">
    <property type="entry name" value="7tm6_olfct_rcpt"/>
</dbReference>
<feature type="transmembrane region" description="Helical" evidence="10">
    <location>
        <begin position="36"/>
        <end position="56"/>
    </location>
</feature>
<evidence type="ECO:0000313" key="12">
    <source>
        <dbReference type="Proteomes" id="UP001168821"/>
    </source>
</evidence>
<dbReference type="GO" id="GO:0005549">
    <property type="term" value="F:odorant binding"/>
    <property type="evidence" value="ECO:0007669"/>
    <property type="project" value="InterPro"/>
</dbReference>
<keyword evidence="5 10" id="KW-0552">Olfaction</keyword>
<dbReference type="PANTHER" id="PTHR21137:SF35">
    <property type="entry name" value="ODORANT RECEPTOR 19A-RELATED"/>
    <property type="match status" value="1"/>
</dbReference>
<keyword evidence="3 10" id="KW-0716">Sensory transduction</keyword>
<keyword evidence="2" id="KW-1003">Cell membrane</keyword>
<evidence type="ECO:0000256" key="3">
    <source>
        <dbReference type="ARBA" id="ARBA00022606"/>
    </source>
</evidence>
<evidence type="ECO:0000256" key="7">
    <source>
        <dbReference type="ARBA" id="ARBA00023136"/>
    </source>
</evidence>
<dbReference type="Pfam" id="PF02949">
    <property type="entry name" value="7tm_6"/>
    <property type="match status" value="1"/>
</dbReference>
<comment type="subcellular location">
    <subcellularLocation>
        <location evidence="1 10">Cell membrane</location>
        <topology evidence="1 10">Multi-pass membrane protein</topology>
    </subcellularLocation>
</comment>
<evidence type="ECO:0000256" key="10">
    <source>
        <dbReference type="RuleBase" id="RU351113"/>
    </source>
</evidence>
<keyword evidence="4 10" id="KW-0812">Transmembrane</keyword>
<dbReference type="AlphaFoldDB" id="A0AA38JA20"/>
<evidence type="ECO:0000256" key="5">
    <source>
        <dbReference type="ARBA" id="ARBA00022725"/>
    </source>
</evidence>
<comment type="similarity">
    <text evidence="10">Belongs to the insect chemoreceptor superfamily. Heteromeric odorant receptor channel (TC 1.A.69) family.</text>
</comment>
<feature type="transmembrane region" description="Helical" evidence="10">
    <location>
        <begin position="125"/>
        <end position="144"/>
    </location>
</feature>
<organism evidence="11 12">
    <name type="scientific">Zophobas morio</name>
    <dbReference type="NCBI Taxonomy" id="2755281"/>
    <lineage>
        <taxon>Eukaryota</taxon>
        <taxon>Metazoa</taxon>
        <taxon>Ecdysozoa</taxon>
        <taxon>Arthropoda</taxon>
        <taxon>Hexapoda</taxon>
        <taxon>Insecta</taxon>
        <taxon>Pterygota</taxon>
        <taxon>Neoptera</taxon>
        <taxon>Endopterygota</taxon>
        <taxon>Coleoptera</taxon>
        <taxon>Polyphaga</taxon>
        <taxon>Cucujiformia</taxon>
        <taxon>Tenebrionidae</taxon>
        <taxon>Zophobas</taxon>
    </lineage>
</organism>
<evidence type="ECO:0000256" key="2">
    <source>
        <dbReference type="ARBA" id="ARBA00022475"/>
    </source>
</evidence>
<proteinExistence type="inferred from homology"/>
<keyword evidence="8 10" id="KW-0675">Receptor</keyword>
<evidence type="ECO:0000256" key="8">
    <source>
        <dbReference type="ARBA" id="ARBA00023170"/>
    </source>
</evidence>
<name>A0AA38JA20_9CUCU</name>
<protein>
    <recommendedName>
        <fullName evidence="10">Odorant receptor</fullName>
    </recommendedName>
</protein>
<gene>
    <name evidence="11" type="ORF">Zmor_002362</name>
</gene>
<feature type="transmembrane region" description="Helical" evidence="10">
    <location>
        <begin position="287"/>
        <end position="306"/>
    </location>
</feature>
<evidence type="ECO:0000256" key="1">
    <source>
        <dbReference type="ARBA" id="ARBA00004651"/>
    </source>
</evidence>
<keyword evidence="6 10" id="KW-1133">Transmembrane helix</keyword>
<feature type="transmembrane region" description="Helical" evidence="10">
    <location>
        <begin position="262"/>
        <end position="281"/>
    </location>
</feature>
<dbReference type="GO" id="GO:0007165">
    <property type="term" value="P:signal transduction"/>
    <property type="evidence" value="ECO:0007669"/>
    <property type="project" value="UniProtKB-KW"/>
</dbReference>
<evidence type="ECO:0000256" key="9">
    <source>
        <dbReference type="ARBA" id="ARBA00023224"/>
    </source>
</evidence>
<evidence type="ECO:0000313" key="11">
    <source>
        <dbReference type="EMBL" id="KAJ3666942.1"/>
    </source>
</evidence>
<accession>A0AA38JA20</accession>
<dbReference type="GO" id="GO:0005886">
    <property type="term" value="C:plasma membrane"/>
    <property type="evidence" value="ECO:0007669"/>
    <property type="project" value="UniProtKB-SubCell"/>
</dbReference>